<keyword evidence="2" id="KW-1185">Reference proteome</keyword>
<protein>
    <submittedName>
        <fullName evidence="1">Uncharacterized protein</fullName>
    </submittedName>
</protein>
<proteinExistence type="predicted"/>
<sequence length="504" mass="57039">MPTQCLFCLEPKDNTIAITETHFACSECVEDHIVPRFHQALNYEVNYPVVVGETTLEPQQFLHWLKVPFVLRWIRRKEEYACKSRTYCTHVIKKASILPVGEITNVPLALSDTQQAALTSQEIPTTPCGGFVTKKTDDFDVAICARCSGSVTTCCGAAVWDSSSRHTCNAQTSDPLAHQIRGKDYQICPTTADSGHWDVGSQCPRWNHPDDENHRFDEPLDGGGEGLVAVARDGVGIARAEDFTDENGARIAQVVTIVGFDSILYVPFARLQQITRQHLTLFAEERNQTPIYPPWLDETLRDNVEVQLDVGPDVRFEALRGGNDPDTQEPRIAVVRPVVEDFFATRGDLLTRVVESLIPRPRNPEDLAPLHTDNGDILIRIHRNWQRPDQPAVRHEHKFSIDLHVIIRYLELWSQSQGRDMPVLGSLLDGQTLMRIVFNGNLNALRIDGVEFQHEQQRLFTNIDDLRRTNALVDALNDEVHMPANQLVRDILVRHHNPGWTVRE</sequence>
<reference evidence="1 2" key="1">
    <citation type="journal article" date="2023" name="G3 (Bethesda)">
        <title>A chromosome-level genome assembly of Zasmidium syzygii isolated from banana leaves.</title>
        <authorList>
            <person name="van Westerhoven A.C."/>
            <person name="Mehrabi R."/>
            <person name="Talebi R."/>
            <person name="Steentjes M.B.F."/>
            <person name="Corcolon B."/>
            <person name="Chong P.A."/>
            <person name="Kema G.H.J."/>
            <person name="Seidl M.F."/>
        </authorList>
    </citation>
    <scope>NUCLEOTIDE SEQUENCE [LARGE SCALE GENOMIC DNA]</scope>
    <source>
        <strain evidence="1 2">P124</strain>
    </source>
</reference>
<organism evidence="1 2">
    <name type="scientific">Zasmidium cellare</name>
    <name type="common">Wine cellar mold</name>
    <name type="synonym">Racodium cellare</name>
    <dbReference type="NCBI Taxonomy" id="395010"/>
    <lineage>
        <taxon>Eukaryota</taxon>
        <taxon>Fungi</taxon>
        <taxon>Dikarya</taxon>
        <taxon>Ascomycota</taxon>
        <taxon>Pezizomycotina</taxon>
        <taxon>Dothideomycetes</taxon>
        <taxon>Dothideomycetidae</taxon>
        <taxon>Mycosphaerellales</taxon>
        <taxon>Mycosphaerellaceae</taxon>
        <taxon>Zasmidium</taxon>
    </lineage>
</organism>
<dbReference type="EMBL" id="JAXOVC010000001">
    <property type="protein sequence ID" value="KAK4507497.1"/>
    <property type="molecule type" value="Genomic_DNA"/>
</dbReference>
<name>A0ABR0F0Y3_ZASCE</name>
<gene>
    <name evidence="1" type="ORF">PRZ48_001232</name>
</gene>
<dbReference type="Proteomes" id="UP001305779">
    <property type="component" value="Unassembled WGS sequence"/>
</dbReference>
<comment type="caution">
    <text evidence="1">The sequence shown here is derived from an EMBL/GenBank/DDBJ whole genome shotgun (WGS) entry which is preliminary data.</text>
</comment>
<accession>A0ABR0F0Y3</accession>
<evidence type="ECO:0000313" key="1">
    <source>
        <dbReference type="EMBL" id="KAK4507497.1"/>
    </source>
</evidence>
<evidence type="ECO:0000313" key="2">
    <source>
        <dbReference type="Proteomes" id="UP001305779"/>
    </source>
</evidence>